<evidence type="ECO:0000313" key="1">
    <source>
        <dbReference type="EMBL" id="KAK6727162.1"/>
    </source>
</evidence>
<protein>
    <submittedName>
        <fullName evidence="1">Uncharacterized protein</fullName>
    </submittedName>
</protein>
<reference evidence="1 2" key="1">
    <citation type="submission" date="2023-08" db="EMBL/GenBank/DDBJ databases">
        <title>A Necator americanus chromosomal reference genome.</title>
        <authorList>
            <person name="Ilik V."/>
            <person name="Petrzelkova K.J."/>
            <person name="Pardy F."/>
            <person name="Fuh T."/>
            <person name="Niatou-Singa F.S."/>
            <person name="Gouil Q."/>
            <person name="Baker L."/>
            <person name="Ritchie M.E."/>
            <person name="Jex A.R."/>
            <person name="Gazzola D."/>
            <person name="Li H."/>
            <person name="Toshio Fujiwara R."/>
            <person name="Zhan B."/>
            <person name="Aroian R.V."/>
            <person name="Pafco B."/>
            <person name="Schwarz E.M."/>
        </authorList>
    </citation>
    <scope>NUCLEOTIDE SEQUENCE [LARGE SCALE GENOMIC DNA]</scope>
    <source>
        <strain evidence="1 2">Aroian</strain>
        <tissue evidence="1">Whole animal</tissue>
    </source>
</reference>
<dbReference type="EMBL" id="JAVFWL010000001">
    <property type="protein sequence ID" value="KAK6727162.1"/>
    <property type="molecule type" value="Genomic_DNA"/>
</dbReference>
<gene>
    <name evidence="1" type="primary">Necator_chrI.g1208</name>
    <name evidence="1" type="ORF">RB195_005082</name>
</gene>
<accession>A0ABR1BL38</accession>
<keyword evidence="2" id="KW-1185">Reference proteome</keyword>
<comment type="caution">
    <text evidence="1">The sequence shown here is derived from an EMBL/GenBank/DDBJ whole genome shotgun (WGS) entry which is preliminary data.</text>
</comment>
<evidence type="ECO:0000313" key="2">
    <source>
        <dbReference type="Proteomes" id="UP001303046"/>
    </source>
</evidence>
<sequence length="97" mass="10928">MDLSNTRVRDNPGVENGVVSGAIDQRLIAECCTKSKLMKRDARSMARRYSCTFTVNGKKVIFERKQQDRTANRHWAHILGSPQEVVSPVLPSLSKLQ</sequence>
<name>A0ABR1BL38_NECAM</name>
<proteinExistence type="predicted"/>
<organism evidence="1 2">
    <name type="scientific">Necator americanus</name>
    <name type="common">Human hookworm</name>
    <dbReference type="NCBI Taxonomy" id="51031"/>
    <lineage>
        <taxon>Eukaryota</taxon>
        <taxon>Metazoa</taxon>
        <taxon>Ecdysozoa</taxon>
        <taxon>Nematoda</taxon>
        <taxon>Chromadorea</taxon>
        <taxon>Rhabditida</taxon>
        <taxon>Rhabditina</taxon>
        <taxon>Rhabditomorpha</taxon>
        <taxon>Strongyloidea</taxon>
        <taxon>Ancylostomatidae</taxon>
        <taxon>Bunostominae</taxon>
        <taxon>Necator</taxon>
    </lineage>
</organism>
<dbReference type="Proteomes" id="UP001303046">
    <property type="component" value="Unassembled WGS sequence"/>
</dbReference>